<name>A0A381WT56_9ZZZZ</name>
<dbReference type="GO" id="GO:0006508">
    <property type="term" value="P:proteolysis"/>
    <property type="evidence" value="ECO:0007669"/>
    <property type="project" value="InterPro"/>
</dbReference>
<dbReference type="SUPFAM" id="SSF144052">
    <property type="entry name" value="Thermophilic metalloprotease-like"/>
    <property type="match status" value="1"/>
</dbReference>
<dbReference type="AlphaFoldDB" id="A0A381WT56"/>
<dbReference type="Pfam" id="PF26233">
    <property type="entry name" value="NicX"/>
    <property type="match status" value="1"/>
</dbReference>
<dbReference type="PANTHER" id="PTHR34448">
    <property type="entry name" value="AMINOPEPTIDASE"/>
    <property type="match status" value="1"/>
</dbReference>
<protein>
    <recommendedName>
        <fullName evidence="3">Leucyl aminopeptidase</fullName>
    </recommendedName>
</protein>
<dbReference type="GO" id="GO:0004177">
    <property type="term" value="F:aminopeptidase activity"/>
    <property type="evidence" value="ECO:0007669"/>
    <property type="project" value="InterPro"/>
</dbReference>
<reference evidence="2" key="1">
    <citation type="submission" date="2018-05" db="EMBL/GenBank/DDBJ databases">
        <authorList>
            <person name="Lanie J.A."/>
            <person name="Ng W.-L."/>
            <person name="Kazmierczak K.M."/>
            <person name="Andrzejewski T.M."/>
            <person name="Davidsen T.M."/>
            <person name="Wayne K.J."/>
            <person name="Tettelin H."/>
            <person name="Glass J.I."/>
            <person name="Rusch D."/>
            <person name="Podicherti R."/>
            <person name="Tsui H.-C.T."/>
            <person name="Winkler M.E."/>
        </authorList>
    </citation>
    <scope>NUCLEOTIDE SEQUENCE</scope>
</reference>
<feature type="non-terminal residue" evidence="2">
    <location>
        <position position="1"/>
    </location>
</feature>
<dbReference type="EMBL" id="UINC01012764">
    <property type="protein sequence ID" value="SVA55542.1"/>
    <property type="molecule type" value="Genomic_DNA"/>
</dbReference>
<dbReference type="GO" id="GO:0046872">
    <property type="term" value="F:metal ion binding"/>
    <property type="evidence" value="ECO:0007669"/>
    <property type="project" value="UniProtKB-KW"/>
</dbReference>
<evidence type="ECO:0000256" key="1">
    <source>
        <dbReference type="ARBA" id="ARBA00022723"/>
    </source>
</evidence>
<accession>A0A381WT56</accession>
<proteinExistence type="predicted"/>
<organism evidence="2">
    <name type="scientific">marine metagenome</name>
    <dbReference type="NCBI Taxonomy" id="408172"/>
    <lineage>
        <taxon>unclassified sequences</taxon>
        <taxon>metagenomes</taxon>
        <taxon>ecological metagenomes</taxon>
    </lineage>
</organism>
<sequence>VVVTDAGCMPIAEAVADEAREVGAVVSIVISPERSIDNEEPGSPVAAAILGADVVFLPVTLAMAHTRAVREAIGAGARVLSMTAFTERMMREGGLFTDFRVRQPFCQNLAAMLTDGEHLRVTNPSGTDLSMGLVGVAGNSHACLLDGPGFSAVPNIEANCAPTQGTAEGVFVCDGSIPYYGVGPIHDPVTFQISEGFVTDISGGDQADFLKNLLARQEDPWVYNLAQFAFGLNPACTEFTGEMLNDEGVNGTVHIGIGTSANLGGEVRAKTHFDAVTQVPTVWIDGELVLSDGEILLKDCSVA</sequence>
<dbReference type="PANTHER" id="PTHR34448:SF1">
    <property type="entry name" value="BLL6088 PROTEIN"/>
    <property type="match status" value="1"/>
</dbReference>
<keyword evidence="1" id="KW-0479">Metal-binding</keyword>
<evidence type="ECO:0000313" key="2">
    <source>
        <dbReference type="EMBL" id="SVA55542.1"/>
    </source>
</evidence>
<dbReference type="InterPro" id="IPR052170">
    <property type="entry name" value="M29_Exopeptidase"/>
</dbReference>
<gene>
    <name evidence="2" type="ORF">METZ01_LOCUS108396</name>
</gene>
<dbReference type="InterPro" id="IPR058739">
    <property type="entry name" value="NicX"/>
</dbReference>
<evidence type="ECO:0008006" key="3">
    <source>
        <dbReference type="Google" id="ProtNLM"/>
    </source>
</evidence>